<organism evidence="2 3">
    <name type="scientific">Cohnella fermenti</name>
    <dbReference type="NCBI Taxonomy" id="2565925"/>
    <lineage>
        <taxon>Bacteria</taxon>
        <taxon>Bacillati</taxon>
        <taxon>Bacillota</taxon>
        <taxon>Bacilli</taxon>
        <taxon>Bacillales</taxon>
        <taxon>Paenibacillaceae</taxon>
        <taxon>Cohnella</taxon>
    </lineage>
</organism>
<name>A0A4S4BHA0_9BACL</name>
<dbReference type="RefSeq" id="WP_136372949.1">
    <property type="nucleotide sequence ID" value="NZ_SSOB01000047.1"/>
</dbReference>
<keyword evidence="3" id="KW-1185">Reference proteome</keyword>
<accession>A0A4S4BHA0</accession>
<comment type="caution">
    <text evidence="2">The sequence shown here is derived from an EMBL/GenBank/DDBJ whole genome shotgun (WGS) entry which is preliminary data.</text>
</comment>
<dbReference type="AlphaFoldDB" id="A0A4S4BHA0"/>
<gene>
    <name evidence="2" type="ORF">E6C55_26975</name>
</gene>
<sequence length="204" mass="23335">MLVVSKERYRPSMLNTIVLFKDHWYYYVHRSVYDQTVLLADQFGSAEELAELVGGTPVNREAADWFYEHAPAPLRILAPFLLLVEEELEQDMEMCCGALHVITSMIHVKHFIQKPLEIRKSVLFSSAVKEEYEMMWESFFLSAIPRERAEPSPSLQAPLPDSMETEQLFRPRDSCGSAGRGAQGDAMHREATEAEKAATRNLLR</sequence>
<evidence type="ECO:0000313" key="2">
    <source>
        <dbReference type="EMBL" id="THF73916.1"/>
    </source>
</evidence>
<protein>
    <submittedName>
        <fullName evidence="2">Uncharacterized protein</fullName>
    </submittedName>
</protein>
<evidence type="ECO:0000256" key="1">
    <source>
        <dbReference type="SAM" id="MobiDB-lite"/>
    </source>
</evidence>
<evidence type="ECO:0000313" key="3">
    <source>
        <dbReference type="Proteomes" id="UP000310636"/>
    </source>
</evidence>
<dbReference type="Proteomes" id="UP000310636">
    <property type="component" value="Unassembled WGS sequence"/>
</dbReference>
<feature type="compositionally biased region" description="Basic and acidic residues" evidence="1">
    <location>
        <begin position="186"/>
        <end position="198"/>
    </location>
</feature>
<dbReference type="OrthoDB" id="2624093at2"/>
<reference evidence="2 3" key="1">
    <citation type="submission" date="2019-04" db="EMBL/GenBank/DDBJ databases">
        <title>Cohnella sp. nov. isolated from preserved vegetables.</title>
        <authorList>
            <person name="Lin S.-Y."/>
            <person name="Hung M.-H."/>
            <person name="Young C.-C."/>
        </authorList>
    </citation>
    <scope>NUCLEOTIDE SEQUENCE [LARGE SCALE GENOMIC DNA]</scope>
    <source>
        <strain evidence="2 3">CC-MHH1044</strain>
    </source>
</reference>
<feature type="region of interest" description="Disordered" evidence="1">
    <location>
        <begin position="166"/>
        <end position="204"/>
    </location>
</feature>
<dbReference type="EMBL" id="SSOB01000047">
    <property type="protein sequence ID" value="THF73916.1"/>
    <property type="molecule type" value="Genomic_DNA"/>
</dbReference>
<proteinExistence type="predicted"/>